<dbReference type="RefSeq" id="XP_015966905.1">
    <property type="nucleotide sequence ID" value="XM_016111419.3"/>
</dbReference>
<evidence type="ECO:0000313" key="1">
    <source>
        <dbReference type="Proteomes" id="UP000515211"/>
    </source>
</evidence>
<proteinExistence type="predicted"/>
<sequence>MLVSLGCLLNLTGRSQRLLKGSMLIEFSTLCYSPHHIDIDFEMNSIPRSCGDVRSLRRQLMEEQEQALELIEMQRRRVAVCPKFSVYFTPFLLLHKWNENFRRSFQFQLSSSRIFQKHTQKEI</sequence>
<evidence type="ECO:0000313" key="2">
    <source>
        <dbReference type="RefSeq" id="XP_015966905.1"/>
    </source>
</evidence>
<dbReference type="AlphaFoldDB" id="A0A6P4DML3"/>
<name>A0A6P4DML3_ARADU</name>
<accession>A0A6P4DML3</accession>
<organism evidence="1 2">
    <name type="scientific">Arachis duranensis</name>
    <name type="common">Wild peanut</name>
    <dbReference type="NCBI Taxonomy" id="130453"/>
    <lineage>
        <taxon>Eukaryota</taxon>
        <taxon>Viridiplantae</taxon>
        <taxon>Streptophyta</taxon>
        <taxon>Embryophyta</taxon>
        <taxon>Tracheophyta</taxon>
        <taxon>Spermatophyta</taxon>
        <taxon>Magnoliopsida</taxon>
        <taxon>eudicotyledons</taxon>
        <taxon>Gunneridae</taxon>
        <taxon>Pentapetalae</taxon>
        <taxon>rosids</taxon>
        <taxon>fabids</taxon>
        <taxon>Fabales</taxon>
        <taxon>Fabaceae</taxon>
        <taxon>Papilionoideae</taxon>
        <taxon>50 kb inversion clade</taxon>
        <taxon>dalbergioids sensu lato</taxon>
        <taxon>Dalbergieae</taxon>
        <taxon>Pterocarpus clade</taxon>
        <taxon>Arachis</taxon>
    </lineage>
</organism>
<dbReference type="GeneID" id="107490625"/>
<dbReference type="KEGG" id="adu:107490625"/>
<reference evidence="1" key="1">
    <citation type="journal article" date="2016" name="Nat. Genet.">
        <title>The genome sequences of Arachis duranensis and Arachis ipaensis, the diploid ancestors of cultivated peanut.</title>
        <authorList>
            <person name="Bertioli D.J."/>
            <person name="Cannon S.B."/>
            <person name="Froenicke L."/>
            <person name="Huang G."/>
            <person name="Farmer A.D."/>
            <person name="Cannon E.K."/>
            <person name="Liu X."/>
            <person name="Gao D."/>
            <person name="Clevenger J."/>
            <person name="Dash S."/>
            <person name="Ren L."/>
            <person name="Moretzsohn M.C."/>
            <person name="Shirasawa K."/>
            <person name="Huang W."/>
            <person name="Vidigal B."/>
            <person name="Abernathy B."/>
            <person name="Chu Y."/>
            <person name="Niederhuth C.E."/>
            <person name="Umale P."/>
            <person name="Araujo A.C."/>
            <person name="Kozik A."/>
            <person name="Kim K.D."/>
            <person name="Burow M.D."/>
            <person name="Varshney R.K."/>
            <person name="Wang X."/>
            <person name="Zhang X."/>
            <person name="Barkley N."/>
            <person name="Guimaraes P.M."/>
            <person name="Isobe S."/>
            <person name="Guo B."/>
            <person name="Liao B."/>
            <person name="Stalker H.T."/>
            <person name="Schmitz R.J."/>
            <person name="Scheffler B.E."/>
            <person name="Leal-Bertioli S.C."/>
            <person name="Xun X."/>
            <person name="Jackson S.A."/>
            <person name="Michelmore R."/>
            <person name="Ozias-Akins P."/>
        </authorList>
    </citation>
    <scope>NUCLEOTIDE SEQUENCE [LARGE SCALE GENOMIC DNA]</scope>
    <source>
        <strain evidence="1">cv. V14167</strain>
    </source>
</reference>
<reference evidence="2" key="2">
    <citation type="submission" date="2025-08" db="UniProtKB">
        <authorList>
            <consortium name="RefSeq"/>
        </authorList>
    </citation>
    <scope>IDENTIFICATION</scope>
    <source>
        <tissue evidence="2">Whole plant</tissue>
    </source>
</reference>
<gene>
    <name evidence="2" type="primary">LOC107490625</name>
</gene>
<protein>
    <submittedName>
        <fullName evidence="2">Uncharacterized protein LOC107490625</fullName>
    </submittedName>
</protein>
<dbReference type="Proteomes" id="UP000515211">
    <property type="component" value="Chromosome 5"/>
</dbReference>
<keyword evidence="1" id="KW-1185">Reference proteome</keyword>